<dbReference type="CDD" id="cd09009">
    <property type="entry name" value="PNP-EcPNPII_like"/>
    <property type="match status" value="1"/>
</dbReference>
<sequence>MSLEIEKATQYIKENIKVKPVIGMILGSGLGYIADKVENSISLNYKDIPYFPISTVVGHEGSLVVGMIQGVPVIVLKGRFHAYEGTDLKKIVFPIYVMKKLGVQGLIITNAAGGINRTYHPGDIVANKDFINYTFKNPLIGPNMDEFGPRFPSMVQPVDKQWLKSIIEESKKQNIEIKEGTYLWTLGPSYETPAEIRLFDKLGADLVGMSTMPEIIAAKHIGLKVVSFSAVTNMAAGILPQPLRHEEVLQTTERIKNKFEKVVYNAIKSF</sequence>
<keyword evidence="4 6" id="KW-0328">Glycosyltransferase</keyword>
<evidence type="ECO:0000313" key="10">
    <source>
        <dbReference type="Proteomes" id="UP000032809"/>
    </source>
</evidence>
<dbReference type="STRING" id="1006576.DTL3_0619"/>
<evidence type="ECO:0000256" key="2">
    <source>
        <dbReference type="ARBA" id="ARBA00006751"/>
    </source>
</evidence>
<proteinExistence type="inferred from homology"/>
<dbReference type="GO" id="GO:0009116">
    <property type="term" value="P:nucleoside metabolic process"/>
    <property type="evidence" value="ECO:0007669"/>
    <property type="project" value="InterPro"/>
</dbReference>
<dbReference type="EMBL" id="LN824141">
    <property type="protein sequence ID" value="CEP77936.1"/>
    <property type="molecule type" value="Genomic_DNA"/>
</dbReference>
<dbReference type="GO" id="GO:0004731">
    <property type="term" value="F:purine-nucleoside phosphorylase activity"/>
    <property type="evidence" value="ECO:0007669"/>
    <property type="project" value="UniProtKB-EC"/>
</dbReference>
<dbReference type="SUPFAM" id="SSF53167">
    <property type="entry name" value="Purine and uridine phosphorylases"/>
    <property type="match status" value="1"/>
</dbReference>
<dbReference type="OrthoDB" id="1523230at2"/>
<feature type="binding site" evidence="7">
    <location>
        <begin position="79"/>
        <end position="81"/>
    </location>
    <ligand>
        <name>phosphate</name>
        <dbReference type="ChEBI" id="CHEBI:43474"/>
    </ligand>
</feature>
<comment type="similarity">
    <text evidence="2 6">Belongs to the PNP/MTAP phosphorylase family.</text>
</comment>
<dbReference type="EC" id="2.4.2.1" evidence="6"/>
<dbReference type="Proteomes" id="UP000032809">
    <property type="component" value="Chromosome I"/>
</dbReference>
<dbReference type="InterPro" id="IPR018099">
    <property type="entry name" value="Purine_phosphorylase-2_CS"/>
</dbReference>
<evidence type="ECO:0000256" key="1">
    <source>
        <dbReference type="ARBA" id="ARBA00005058"/>
    </source>
</evidence>
<feature type="binding site" evidence="7">
    <location>
        <position position="210"/>
    </location>
    <ligand>
        <name>phosphate</name>
        <dbReference type="ChEBI" id="CHEBI:43474"/>
    </ligand>
</feature>
<dbReference type="NCBIfam" id="NF006054">
    <property type="entry name" value="PRK08202.1"/>
    <property type="match status" value="1"/>
</dbReference>
<dbReference type="InterPro" id="IPR000845">
    <property type="entry name" value="Nucleoside_phosphorylase_d"/>
</dbReference>
<dbReference type="PATRIC" id="fig|1006576.9.peg.605"/>
<feature type="binding site" evidence="7">
    <location>
        <position position="28"/>
    </location>
    <ligand>
        <name>phosphate</name>
        <dbReference type="ChEBI" id="CHEBI:43474"/>
    </ligand>
</feature>
<dbReference type="KEGG" id="dtn:DTL3_0619"/>
<evidence type="ECO:0000256" key="4">
    <source>
        <dbReference type="ARBA" id="ARBA00022676"/>
    </source>
</evidence>
<accession>A0A0C7NJ25</accession>
<protein>
    <recommendedName>
        <fullName evidence="6">Purine nucleoside phosphorylase</fullName>
        <ecNumber evidence="6">2.4.2.1</ecNumber>
    </recommendedName>
    <alternativeName>
        <fullName evidence="6">Inosine-guanosine phosphorylase</fullName>
    </alternativeName>
</protein>
<keyword evidence="5 6" id="KW-0808">Transferase</keyword>
<evidence type="ECO:0000313" key="9">
    <source>
        <dbReference type="EMBL" id="CEP77936.1"/>
    </source>
</evidence>
<feature type="domain" description="Nucleoside phosphorylase" evidence="8">
    <location>
        <begin position="22"/>
        <end position="267"/>
    </location>
</feature>
<name>A0A0C7NJ25_DEFTU</name>
<dbReference type="PIRSF" id="PIRSF000477">
    <property type="entry name" value="PurNPase"/>
    <property type="match status" value="1"/>
</dbReference>
<dbReference type="PANTHER" id="PTHR11904">
    <property type="entry name" value="METHYLTHIOADENOSINE/PURINE NUCLEOSIDE PHOSPHORYLASE"/>
    <property type="match status" value="1"/>
</dbReference>
<evidence type="ECO:0000256" key="5">
    <source>
        <dbReference type="ARBA" id="ARBA00022679"/>
    </source>
</evidence>
<dbReference type="UniPathway" id="UPA00606"/>
<feature type="binding site" evidence="7">
    <location>
        <position position="59"/>
    </location>
    <ligand>
        <name>phosphate</name>
        <dbReference type="ChEBI" id="CHEBI:43474"/>
    </ligand>
</feature>
<dbReference type="InterPro" id="IPR011270">
    <property type="entry name" value="Pur_Nuc_Pase_Ino/Guo-sp"/>
</dbReference>
<keyword evidence="10" id="KW-1185">Reference proteome</keyword>
<dbReference type="NCBIfam" id="TIGR01697">
    <property type="entry name" value="PNPH-PUNA-XAPA"/>
    <property type="match status" value="1"/>
</dbReference>
<evidence type="ECO:0000259" key="8">
    <source>
        <dbReference type="Pfam" id="PF01048"/>
    </source>
</evidence>
<evidence type="ECO:0000256" key="6">
    <source>
        <dbReference type="PIRNR" id="PIRNR000477"/>
    </source>
</evidence>
<dbReference type="InterPro" id="IPR035994">
    <property type="entry name" value="Nucleoside_phosphorylase_sf"/>
</dbReference>
<dbReference type="HOGENOM" id="CLU_054456_1_2_0"/>
<dbReference type="NCBIfam" id="TIGR01700">
    <property type="entry name" value="PNPH"/>
    <property type="match status" value="1"/>
</dbReference>
<dbReference type="GO" id="GO:0005737">
    <property type="term" value="C:cytoplasm"/>
    <property type="evidence" value="ECO:0007669"/>
    <property type="project" value="TreeGrafter"/>
</dbReference>
<gene>
    <name evidence="9" type="ORF">DTL3_0619</name>
</gene>
<evidence type="ECO:0000256" key="7">
    <source>
        <dbReference type="PIRSR" id="PIRSR000477-2"/>
    </source>
</evidence>
<dbReference type="RefSeq" id="WP_045087480.1">
    <property type="nucleotide sequence ID" value="NZ_LN824141.1"/>
</dbReference>
<organism evidence="9 10">
    <name type="scientific">Defluviitoga tunisiensis</name>
    <dbReference type="NCBI Taxonomy" id="1006576"/>
    <lineage>
        <taxon>Bacteria</taxon>
        <taxon>Thermotogati</taxon>
        <taxon>Thermotogota</taxon>
        <taxon>Thermotogae</taxon>
        <taxon>Petrotogales</taxon>
        <taxon>Petrotogaceae</taxon>
        <taxon>Defluviitoga</taxon>
    </lineage>
</organism>
<feature type="binding site" evidence="7">
    <location>
        <position position="191"/>
    </location>
    <ligand>
        <name>a purine D-ribonucleoside</name>
        <dbReference type="ChEBI" id="CHEBI:142355"/>
    </ligand>
</feature>
<comment type="subunit">
    <text evidence="3">Homotrimer.</text>
</comment>
<dbReference type="PANTHER" id="PTHR11904:SF9">
    <property type="entry name" value="PURINE NUCLEOSIDE PHOSPHORYLASE-RELATED"/>
    <property type="match status" value="1"/>
</dbReference>
<dbReference type="AlphaFoldDB" id="A0A0C7NJ25"/>
<comment type="pathway">
    <text evidence="1 6">Purine metabolism; purine nucleoside salvage.</text>
</comment>
<comment type="function">
    <text evidence="6">The purine nucleoside phosphorylases catalyze the phosphorolytic breakdown of the N-glycosidic bond in the beta-(deoxy)ribonucleoside molecules, with the formation of the corresponding free purine bases and pentose-1-phosphate.</text>
</comment>
<reference evidence="10" key="1">
    <citation type="submission" date="2014-11" db="EMBL/GenBank/DDBJ databases">
        <authorList>
            <person name="Wibberg D."/>
        </authorList>
    </citation>
    <scope>NUCLEOTIDE SEQUENCE [LARGE SCALE GENOMIC DNA]</scope>
    <source>
        <strain evidence="10">L3</strain>
    </source>
</reference>
<evidence type="ECO:0000256" key="3">
    <source>
        <dbReference type="ARBA" id="ARBA00011233"/>
    </source>
</evidence>
<dbReference type="Gene3D" id="3.40.50.1580">
    <property type="entry name" value="Nucleoside phosphorylase domain"/>
    <property type="match status" value="1"/>
</dbReference>
<dbReference type="Pfam" id="PF01048">
    <property type="entry name" value="PNP_UDP_1"/>
    <property type="match status" value="1"/>
</dbReference>
<feature type="binding site" evidence="7">
    <location>
        <position position="233"/>
    </location>
    <ligand>
        <name>a purine D-ribonucleoside</name>
        <dbReference type="ChEBI" id="CHEBI:142355"/>
    </ligand>
</feature>
<dbReference type="PROSITE" id="PS01240">
    <property type="entry name" value="PNP_MTAP_2"/>
    <property type="match status" value="1"/>
</dbReference>
<dbReference type="InterPro" id="IPR011268">
    <property type="entry name" value="Purine_phosphorylase"/>
</dbReference>
<feature type="binding site" evidence="7">
    <location>
        <position position="111"/>
    </location>
    <ligand>
        <name>phosphate</name>
        <dbReference type="ChEBI" id="CHEBI:43474"/>
    </ligand>
</feature>